<keyword evidence="4" id="KW-1185">Reference proteome</keyword>
<comment type="caution">
    <text evidence="3">The sequence shown here is derived from an EMBL/GenBank/DDBJ whole genome shotgun (WGS) entry which is preliminary data.</text>
</comment>
<dbReference type="EMBL" id="VDEP01000272">
    <property type="protein sequence ID" value="KAA1115656.1"/>
    <property type="molecule type" value="Genomic_DNA"/>
</dbReference>
<evidence type="ECO:0000256" key="1">
    <source>
        <dbReference type="SAM" id="SignalP"/>
    </source>
</evidence>
<feature type="signal peptide" evidence="1">
    <location>
        <begin position="1"/>
        <end position="21"/>
    </location>
</feature>
<dbReference type="EMBL" id="VSWC01000080">
    <property type="protein sequence ID" value="KAA1093016.1"/>
    <property type="molecule type" value="Genomic_DNA"/>
</dbReference>
<gene>
    <name evidence="2" type="ORF">PGT21_021302</name>
    <name evidence="3" type="ORF">PGTUg99_021793</name>
</gene>
<dbReference type="Proteomes" id="UP000324748">
    <property type="component" value="Unassembled WGS sequence"/>
</dbReference>
<dbReference type="AlphaFoldDB" id="A0A5B0QQP8"/>
<reference evidence="4 5" key="1">
    <citation type="submission" date="2019-05" db="EMBL/GenBank/DDBJ databases">
        <title>Emergence of the Ug99 lineage of the wheat stem rust pathogen through somatic hybridization.</title>
        <authorList>
            <person name="Li F."/>
            <person name="Upadhyaya N.M."/>
            <person name="Sperschneider J."/>
            <person name="Matny O."/>
            <person name="Nguyen-Phuc H."/>
            <person name="Mago R."/>
            <person name="Raley C."/>
            <person name="Miller M.E."/>
            <person name="Silverstein K.A.T."/>
            <person name="Henningsen E."/>
            <person name="Hirsch C.D."/>
            <person name="Visser B."/>
            <person name="Pretorius Z.A."/>
            <person name="Steffenson B.J."/>
            <person name="Schwessinger B."/>
            <person name="Dodds P.N."/>
            <person name="Figueroa M."/>
        </authorList>
    </citation>
    <scope>NUCLEOTIDE SEQUENCE [LARGE SCALE GENOMIC DNA]</scope>
    <source>
        <strain evidence="2">21-0</strain>
        <strain evidence="3 5">Ug99</strain>
    </source>
</reference>
<dbReference type="Proteomes" id="UP000325313">
    <property type="component" value="Unassembled WGS sequence"/>
</dbReference>
<keyword evidence="1" id="KW-0732">Signal</keyword>
<evidence type="ECO:0000313" key="3">
    <source>
        <dbReference type="EMBL" id="KAA1115656.1"/>
    </source>
</evidence>
<evidence type="ECO:0000313" key="4">
    <source>
        <dbReference type="Proteomes" id="UP000324748"/>
    </source>
</evidence>
<evidence type="ECO:0000313" key="2">
    <source>
        <dbReference type="EMBL" id="KAA1093016.1"/>
    </source>
</evidence>
<name>A0A5B0QQP8_PUCGR</name>
<sequence length="138" mass="15649">MMVKALVLTVIFIALFSEILANDITCENNECKSKAYEIYIHSYPPLAECDTRVSATKICGAQRTQKYYLCTNNDCRLTTVKNKRCIRGLLEGCTHDESKIYWEAGKALPRKVVRSSKKDSTSSSTTTYHQFLPEHPGF</sequence>
<evidence type="ECO:0000313" key="5">
    <source>
        <dbReference type="Proteomes" id="UP000325313"/>
    </source>
</evidence>
<proteinExistence type="predicted"/>
<feature type="chain" id="PRO_5036366548" evidence="1">
    <location>
        <begin position="22"/>
        <end position="138"/>
    </location>
</feature>
<protein>
    <submittedName>
        <fullName evidence="3">Uncharacterized protein</fullName>
    </submittedName>
</protein>
<organism evidence="3 5">
    <name type="scientific">Puccinia graminis f. sp. tritici</name>
    <dbReference type="NCBI Taxonomy" id="56615"/>
    <lineage>
        <taxon>Eukaryota</taxon>
        <taxon>Fungi</taxon>
        <taxon>Dikarya</taxon>
        <taxon>Basidiomycota</taxon>
        <taxon>Pucciniomycotina</taxon>
        <taxon>Pucciniomycetes</taxon>
        <taxon>Pucciniales</taxon>
        <taxon>Pucciniaceae</taxon>
        <taxon>Puccinia</taxon>
    </lineage>
</organism>
<accession>A0A5B0QQP8</accession>